<organism evidence="1 2">
    <name type="scientific">Entomomonas asaccharolytica</name>
    <dbReference type="NCBI Taxonomy" id="2785331"/>
    <lineage>
        <taxon>Bacteria</taxon>
        <taxon>Pseudomonadati</taxon>
        <taxon>Pseudomonadota</taxon>
        <taxon>Gammaproteobacteria</taxon>
        <taxon>Pseudomonadales</taxon>
        <taxon>Pseudomonadaceae</taxon>
        <taxon>Entomomonas</taxon>
    </lineage>
</organism>
<sequence length="111" mass="12453">MKSNQLTLGQTKRVMYIENKEGLINDANACTGWVSFSKTGKTIYYKGKAFVSNKGKGVNENYNDLETGEEYWISGIKKRGSNVHPCESIGSVVVDEDARDEYNLLRAYSDN</sequence>
<keyword evidence="2" id="KW-1185">Reference proteome</keyword>
<gene>
    <name evidence="1" type="ORF">JHT90_14265</name>
</gene>
<reference evidence="1 2" key="1">
    <citation type="submission" date="2021-01" db="EMBL/GenBank/DDBJ databases">
        <title>Entomomonas sp. F2A isolated from a house cricket (Acheta domesticus).</title>
        <authorList>
            <person name="Spergser J."/>
            <person name="Busse H.-J."/>
        </authorList>
    </citation>
    <scope>NUCLEOTIDE SEQUENCE [LARGE SCALE GENOMIC DNA]</scope>
    <source>
        <strain evidence="1 2">F2A</strain>
    </source>
</reference>
<protein>
    <recommendedName>
        <fullName evidence="3">1-deoxy-D-xylulose-5-phosphate synthase</fullName>
    </recommendedName>
</protein>
<dbReference type="EMBL" id="CP067393">
    <property type="protein sequence ID" value="QQP85518.1"/>
    <property type="molecule type" value="Genomic_DNA"/>
</dbReference>
<dbReference type="Proteomes" id="UP000595278">
    <property type="component" value="Chromosome"/>
</dbReference>
<dbReference type="AlphaFoldDB" id="A0A974RWT1"/>
<evidence type="ECO:0008006" key="3">
    <source>
        <dbReference type="Google" id="ProtNLM"/>
    </source>
</evidence>
<evidence type="ECO:0000313" key="2">
    <source>
        <dbReference type="Proteomes" id="UP000595278"/>
    </source>
</evidence>
<name>A0A974RWT1_9GAMM</name>
<dbReference type="KEGG" id="eaz:JHT90_14265"/>
<dbReference type="RefSeq" id="WP_201092235.1">
    <property type="nucleotide sequence ID" value="NZ_CP067393.1"/>
</dbReference>
<evidence type="ECO:0000313" key="1">
    <source>
        <dbReference type="EMBL" id="QQP85518.1"/>
    </source>
</evidence>
<accession>A0A974RWT1</accession>
<proteinExistence type="predicted"/>